<dbReference type="EMBL" id="QOCR01000004">
    <property type="protein sequence ID" value="RHW49565.1"/>
    <property type="molecule type" value="Genomic_DNA"/>
</dbReference>
<dbReference type="PROSITE" id="PS51257">
    <property type="entry name" value="PROKAR_LIPOPROTEIN"/>
    <property type="match status" value="1"/>
</dbReference>
<evidence type="ECO:0000313" key="1">
    <source>
        <dbReference type="EMBL" id="RHW48399.1"/>
    </source>
</evidence>
<evidence type="ECO:0000313" key="4">
    <source>
        <dbReference type="Proteomes" id="UP000284822"/>
    </source>
</evidence>
<sequence>MKSLLSGFLVGTAAGCFSSWQRQQPQVAHPNSTVSSWPQQLKSITTQLKQDVIPTVKELQQTLSHSETQINADLQQIMNSANELKQKLPKN</sequence>
<organism evidence="2 3">
    <name type="scientific">Bombilactobacillus bombi</name>
    <dbReference type="NCBI Taxonomy" id="1303590"/>
    <lineage>
        <taxon>Bacteria</taxon>
        <taxon>Bacillati</taxon>
        <taxon>Bacillota</taxon>
        <taxon>Bacilli</taxon>
        <taxon>Lactobacillales</taxon>
        <taxon>Lactobacillaceae</taxon>
        <taxon>Bombilactobacillus</taxon>
    </lineage>
</organism>
<reference evidence="3 4" key="1">
    <citation type="submission" date="2018-07" db="EMBL/GenBank/DDBJ databases">
        <title>Genome sequences of six Lactobacillus spp. isolated from bumble bee guts.</title>
        <authorList>
            <person name="Motta E.V.S."/>
            <person name="Moran N.A."/>
        </authorList>
    </citation>
    <scope>NUCLEOTIDE SEQUENCE [LARGE SCALE GENOMIC DNA]</scope>
    <source>
        <strain evidence="2 3">BI-1.1</strain>
        <strain evidence="1 4">LV-8.1</strain>
    </source>
</reference>
<name>A0A347SQF8_9LACO</name>
<keyword evidence="3" id="KW-1185">Reference proteome</keyword>
<evidence type="ECO:0000313" key="2">
    <source>
        <dbReference type="EMBL" id="RHW49565.1"/>
    </source>
</evidence>
<dbReference type="RefSeq" id="WP_118901060.1">
    <property type="nucleotide sequence ID" value="NZ_CP031513.1"/>
</dbReference>
<gene>
    <name evidence="2" type="ORF">DS831_05200</name>
    <name evidence="1" type="ORF">DS832_02235</name>
</gene>
<comment type="caution">
    <text evidence="2">The sequence shown here is derived from an EMBL/GenBank/DDBJ whole genome shotgun (WGS) entry which is preliminary data.</text>
</comment>
<proteinExistence type="predicted"/>
<dbReference type="Proteomes" id="UP000284822">
    <property type="component" value="Unassembled WGS sequence"/>
</dbReference>
<dbReference type="AlphaFoldDB" id="A0A347SQF8"/>
<dbReference type="KEGG" id="lbm:DS830_01770"/>
<dbReference type="EMBL" id="QOCS01000005">
    <property type="protein sequence ID" value="RHW48399.1"/>
    <property type="molecule type" value="Genomic_DNA"/>
</dbReference>
<dbReference type="Proteomes" id="UP000284109">
    <property type="component" value="Unassembled WGS sequence"/>
</dbReference>
<dbReference type="OrthoDB" id="9948405at2"/>
<accession>A0A347SQF8</accession>
<evidence type="ECO:0008006" key="5">
    <source>
        <dbReference type="Google" id="ProtNLM"/>
    </source>
</evidence>
<evidence type="ECO:0000313" key="3">
    <source>
        <dbReference type="Proteomes" id="UP000284109"/>
    </source>
</evidence>
<protein>
    <recommendedName>
        <fullName evidence="5">Lipoprotein</fullName>
    </recommendedName>
</protein>